<dbReference type="STRING" id="76731.RD2015_257"/>
<dbReference type="PANTHER" id="PTHR22911">
    <property type="entry name" value="ACYL-MALONYL CONDENSING ENZYME-RELATED"/>
    <property type="match status" value="1"/>
</dbReference>
<dbReference type="Proteomes" id="UP000060699">
    <property type="component" value="Chromosome"/>
</dbReference>
<dbReference type="AlphaFoldDB" id="A0A0U3C7G6"/>
<dbReference type="EMBL" id="CP013729">
    <property type="protein sequence ID" value="ALV04760.1"/>
    <property type="molecule type" value="Genomic_DNA"/>
</dbReference>
<dbReference type="RefSeq" id="WP_232309899.1">
    <property type="nucleotide sequence ID" value="NZ_CP013729.1"/>
</dbReference>
<sequence length="303" mass="31580">MSAAVPSASAARTLPVSLPILALMFNATVWGLSWWPFRQFEAAGLHPLWTTVIMYALSWVVVLVSQRGAAAELLRSPGLWLVLLAAGTTNTAFNWGVATGDVVRVVLLFYLMPLWALLLARVVLKEPLTLMAGVRIALALGGALVVLAPSGGGWPVPRTLADGLGLLGGLTFAFNNVMLRRQAASSPGARALAMFSGGVIVAGVSACFMAGRGLVGWPTLPSLLWCLPLLGMALLFFASNMSLQYGATRLPANVTAVVMLTEVPVAALSALWLGGGSLNLPTALGGLAILAAAMLAAWERRPA</sequence>
<evidence type="ECO:0000259" key="1">
    <source>
        <dbReference type="Pfam" id="PF00892"/>
    </source>
</evidence>
<dbReference type="GO" id="GO:0016020">
    <property type="term" value="C:membrane"/>
    <property type="evidence" value="ECO:0007669"/>
    <property type="project" value="InterPro"/>
</dbReference>
<reference evidence="2 3" key="1">
    <citation type="submission" date="2015-12" db="EMBL/GenBank/DDBJ databases">
        <title>Complete genome of Roseateles depolymerans KCTC 42856.</title>
        <authorList>
            <person name="Kim K.M."/>
        </authorList>
    </citation>
    <scope>NUCLEOTIDE SEQUENCE [LARGE SCALE GENOMIC DNA]</scope>
    <source>
        <strain evidence="2 3">KCTC 42856</strain>
    </source>
</reference>
<evidence type="ECO:0000313" key="2">
    <source>
        <dbReference type="EMBL" id="ALV04760.1"/>
    </source>
</evidence>
<dbReference type="SUPFAM" id="SSF103481">
    <property type="entry name" value="Multidrug resistance efflux transporter EmrE"/>
    <property type="match status" value="2"/>
</dbReference>
<keyword evidence="3" id="KW-1185">Reference proteome</keyword>
<organism evidence="2 3">
    <name type="scientific">Roseateles depolymerans</name>
    <dbReference type="NCBI Taxonomy" id="76731"/>
    <lineage>
        <taxon>Bacteria</taxon>
        <taxon>Pseudomonadati</taxon>
        <taxon>Pseudomonadota</taxon>
        <taxon>Betaproteobacteria</taxon>
        <taxon>Burkholderiales</taxon>
        <taxon>Sphaerotilaceae</taxon>
        <taxon>Roseateles</taxon>
    </lineage>
</organism>
<evidence type="ECO:0000313" key="3">
    <source>
        <dbReference type="Proteomes" id="UP000060699"/>
    </source>
</evidence>
<proteinExistence type="predicted"/>
<feature type="domain" description="EamA" evidence="1">
    <location>
        <begin position="20"/>
        <end position="147"/>
    </location>
</feature>
<dbReference type="InterPro" id="IPR037185">
    <property type="entry name" value="EmrE-like"/>
</dbReference>
<dbReference type="KEGG" id="rdp:RD2015_257"/>
<accession>A0A0U3C7G6</accession>
<name>A0A0U3C7G6_9BURK</name>
<protein>
    <submittedName>
        <fullName evidence="2">Putative permease</fullName>
    </submittedName>
</protein>
<dbReference type="InterPro" id="IPR000620">
    <property type="entry name" value="EamA_dom"/>
</dbReference>
<dbReference type="Pfam" id="PF00892">
    <property type="entry name" value="EamA"/>
    <property type="match status" value="1"/>
</dbReference>
<dbReference type="PATRIC" id="fig|76731.3.peg.259"/>
<gene>
    <name evidence="2" type="ORF">RD2015_257</name>
</gene>